<evidence type="ECO:0000256" key="6">
    <source>
        <dbReference type="ARBA" id="ARBA00022777"/>
    </source>
</evidence>
<comment type="subunit">
    <text evidence="12">Homohexamer.</text>
</comment>
<feature type="active site" evidence="12">
    <location>
        <position position="202"/>
    </location>
</feature>
<dbReference type="SMART" id="SM01400">
    <property type="entry name" value="Pribosyltran_N"/>
    <property type="match status" value="1"/>
</dbReference>
<evidence type="ECO:0000256" key="2">
    <source>
        <dbReference type="ARBA" id="ARBA00022679"/>
    </source>
</evidence>
<sequence length="323" mass="35260">MSAGLREVKIFSGSADPQFAENICMNLGVPLSASKLFRFSDGEIGVSIEESVRGADVYVVQPTCEPANEHLIELLIIVDALKRASAYHVNLVMPYFGYARQDRKTRSREPITAKLIANLLEKAGADRVIAADLHAGQIQGFFDIPVDHLTGIPLLASYFRRILAKEIEHDLVTVVSPDIGGVVRARKFAEQLNNADLAIVDKRRSHEVANQCEVMEIIGNIDGRTCILVDDIVDTAGTIVKAAEALKERGAKAVYACATHGVLSGPAIDRIKGSVIEEMVLTDTIPLKEEKQTAKITVLSIAPLFAEALRRIHSEHSVSILFR</sequence>
<dbReference type="HAMAP" id="MF_00583_B">
    <property type="entry name" value="RibP_PPkinase_B"/>
    <property type="match status" value="1"/>
</dbReference>
<dbReference type="Gene3D" id="3.40.50.2020">
    <property type="match status" value="2"/>
</dbReference>
<keyword evidence="8 12" id="KW-0460">Magnesium</keyword>
<comment type="catalytic activity">
    <reaction evidence="9 12">
        <text>D-ribose 5-phosphate + ATP = 5-phospho-alpha-D-ribose 1-diphosphate + AMP + H(+)</text>
        <dbReference type="Rhea" id="RHEA:15609"/>
        <dbReference type="ChEBI" id="CHEBI:15378"/>
        <dbReference type="ChEBI" id="CHEBI:30616"/>
        <dbReference type="ChEBI" id="CHEBI:58017"/>
        <dbReference type="ChEBI" id="CHEBI:78346"/>
        <dbReference type="ChEBI" id="CHEBI:456215"/>
        <dbReference type="EC" id="2.7.6.1"/>
    </reaction>
</comment>
<feature type="binding site" evidence="12">
    <location>
        <position position="178"/>
    </location>
    <ligand>
        <name>Mg(2+)</name>
        <dbReference type="ChEBI" id="CHEBI:18420"/>
    </ligand>
</feature>
<dbReference type="AlphaFoldDB" id="A0A1B2I4E2"/>
<proteinExistence type="inferred from homology"/>
<gene>
    <name evidence="12" type="primary">prs</name>
    <name evidence="13" type="ORF">BED41_06695</name>
</gene>
<feature type="binding site" evidence="12">
    <location>
        <begin position="100"/>
        <end position="101"/>
    </location>
    <ligand>
        <name>ATP</name>
        <dbReference type="ChEBI" id="CHEBI:30616"/>
    </ligand>
</feature>
<evidence type="ECO:0000256" key="4">
    <source>
        <dbReference type="ARBA" id="ARBA00022727"/>
    </source>
</evidence>
<dbReference type="NCBIfam" id="NF002320">
    <property type="entry name" value="PRK01259.1"/>
    <property type="match status" value="1"/>
</dbReference>
<comment type="similarity">
    <text evidence="11 12">Belongs to the ribose-phosphate pyrophosphokinase family. Class I subfamily.</text>
</comment>
<keyword evidence="12" id="KW-0963">Cytoplasm</keyword>
<dbReference type="Pfam" id="PF14572">
    <property type="entry name" value="Pribosyl_synth"/>
    <property type="match status" value="1"/>
</dbReference>
<name>A0A1B2I4E2_9BACT</name>
<dbReference type="RefSeq" id="WP_066744279.1">
    <property type="nucleotide sequence ID" value="NZ_CALCLR010000095.1"/>
</dbReference>
<evidence type="ECO:0000256" key="7">
    <source>
        <dbReference type="ARBA" id="ARBA00022840"/>
    </source>
</evidence>
<evidence type="ECO:0000256" key="9">
    <source>
        <dbReference type="ARBA" id="ARBA00049535"/>
    </source>
</evidence>
<comment type="subcellular location">
    <subcellularLocation>
        <location evidence="12">Cytoplasm</location>
    </subcellularLocation>
</comment>
<keyword evidence="4 12" id="KW-0545">Nucleotide biosynthesis</keyword>
<dbReference type="GO" id="GO:0004749">
    <property type="term" value="F:ribose phosphate diphosphokinase activity"/>
    <property type="evidence" value="ECO:0007669"/>
    <property type="project" value="UniProtKB-UniRule"/>
</dbReference>
<keyword evidence="14" id="KW-1185">Reference proteome</keyword>
<dbReference type="GO" id="GO:0009156">
    <property type="term" value="P:ribonucleoside monophosphate biosynthetic process"/>
    <property type="evidence" value="ECO:0007669"/>
    <property type="project" value="InterPro"/>
</dbReference>
<feature type="binding site" evidence="12">
    <location>
        <begin position="234"/>
        <end position="238"/>
    </location>
    <ligand>
        <name>D-ribose 5-phosphate</name>
        <dbReference type="ChEBI" id="CHEBI:78346"/>
    </ligand>
</feature>
<feature type="binding site" evidence="12">
    <location>
        <position position="204"/>
    </location>
    <ligand>
        <name>D-ribose 5-phosphate</name>
        <dbReference type="ChEBI" id="CHEBI:78346"/>
    </ligand>
</feature>
<dbReference type="GO" id="GO:0005737">
    <property type="term" value="C:cytoplasm"/>
    <property type="evidence" value="ECO:0007669"/>
    <property type="project" value="UniProtKB-SubCell"/>
</dbReference>
<dbReference type="InterPro" id="IPR029099">
    <property type="entry name" value="Pribosyltran_N"/>
</dbReference>
<dbReference type="PANTHER" id="PTHR10210:SF41">
    <property type="entry name" value="RIBOSE-PHOSPHATE PYROPHOSPHOKINASE 1, CHLOROPLASTIC"/>
    <property type="match status" value="1"/>
</dbReference>
<evidence type="ECO:0000256" key="8">
    <source>
        <dbReference type="ARBA" id="ARBA00022842"/>
    </source>
</evidence>
<dbReference type="PROSITE" id="PS00114">
    <property type="entry name" value="PRPP_SYNTHASE"/>
    <property type="match status" value="1"/>
</dbReference>
<comment type="pathway">
    <text evidence="1 12">Metabolic intermediate biosynthesis; 5-phospho-alpha-D-ribose 1-diphosphate biosynthesis; 5-phospho-alpha-D-ribose 1-diphosphate from D-ribose 5-phosphate (route I): step 1/1.</text>
</comment>
<keyword evidence="6 12" id="KW-0418">Kinase</keyword>
<keyword evidence="3 12" id="KW-0479">Metal-binding</keyword>
<evidence type="ECO:0000256" key="11">
    <source>
        <dbReference type="ARBA" id="ARBA00061444"/>
    </source>
</evidence>
<dbReference type="InterPro" id="IPR029057">
    <property type="entry name" value="PRTase-like"/>
</dbReference>
<comment type="function">
    <text evidence="10 12">Involved in the biosynthesis of the central metabolite phospho-alpha-D-ribosyl-1-pyrophosphate (PRPP) via the transfer of pyrophosphoryl group from ATP to 1-hydroxyl of ribose-5-phosphate (Rib-5-P).</text>
</comment>
<keyword evidence="5 12" id="KW-0547">Nucleotide-binding</keyword>
<dbReference type="InterPro" id="IPR000842">
    <property type="entry name" value="PRib_PP_synth_CS"/>
</dbReference>
<dbReference type="STRING" id="1197717.BED41_06695"/>
<dbReference type="KEGG" id="cpor:BED41_06695"/>
<protein>
    <recommendedName>
        <fullName evidence="12">Ribose-phosphate pyrophosphokinase</fullName>
        <shortName evidence="12">RPPK</shortName>
        <ecNumber evidence="12">2.7.6.1</ecNumber>
    </recommendedName>
    <alternativeName>
        <fullName evidence="12">5-phospho-D-ribosyl alpha-1-diphosphate synthase</fullName>
    </alternativeName>
    <alternativeName>
        <fullName evidence="12">Phosphoribosyl diphosphate synthase</fullName>
    </alternativeName>
    <alternativeName>
        <fullName evidence="12">Phosphoribosyl pyrophosphate synthase</fullName>
        <shortName evidence="12">P-Rib-PP synthase</shortName>
        <shortName evidence="12">PRPP synthase</shortName>
        <shortName evidence="12">PRPPase</shortName>
    </alternativeName>
</protein>
<dbReference type="EC" id="2.7.6.1" evidence="12"/>
<evidence type="ECO:0000256" key="3">
    <source>
        <dbReference type="ARBA" id="ARBA00022723"/>
    </source>
</evidence>
<dbReference type="GO" id="GO:0000287">
    <property type="term" value="F:magnesium ion binding"/>
    <property type="evidence" value="ECO:0007669"/>
    <property type="project" value="UniProtKB-UniRule"/>
</dbReference>
<reference evidence="13" key="1">
    <citation type="submission" date="2016-08" db="EMBL/GenBank/DDBJ databases">
        <title>Complete genome of Cloacibacillus porcorum.</title>
        <authorList>
            <person name="Looft T."/>
            <person name="Bayles D.O."/>
            <person name="Alt D.P."/>
        </authorList>
    </citation>
    <scope>NUCLEOTIDE SEQUENCE [LARGE SCALE GENOMIC DNA]</scope>
    <source>
        <strain evidence="13">CL-84</strain>
    </source>
</reference>
<dbReference type="OrthoDB" id="9777067at2"/>
<dbReference type="GO" id="GO:0016301">
    <property type="term" value="F:kinase activity"/>
    <property type="evidence" value="ECO:0007669"/>
    <property type="project" value="UniProtKB-KW"/>
</dbReference>
<evidence type="ECO:0000313" key="13">
    <source>
        <dbReference type="EMBL" id="ANZ44803.1"/>
    </source>
</evidence>
<dbReference type="CDD" id="cd06223">
    <property type="entry name" value="PRTases_typeI"/>
    <property type="match status" value="1"/>
</dbReference>
<feature type="binding site" evidence="12">
    <location>
        <position position="134"/>
    </location>
    <ligand>
        <name>Mg(2+)</name>
        <dbReference type="ChEBI" id="CHEBI:18420"/>
    </ligand>
</feature>
<evidence type="ECO:0000256" key="12">
    <source>
        <dbReference type="HAMAP-Rule" id="MF_00583"/>
    </source>
</evidence>
<dbReference type="SUPFAM" id="SSF53271">
    <property type="entry name" value="PRTase-like"/>
    <property type="match status" value="1"/>
</dbReference>
<keyword evidence="2 12" id="KW-0808">Transferase</keyword>
<accession>A0A1B2I4E2</accession>
<evidence type="ECO:0000313" key="14">
    <source>
        <dbReference type="Proteomes" id="UP000093044"/>
    </source>
</evidence>
<dbReference type="EMBL" id="CP016757">
    <property type="protein sequence ID" value="ANZ44803.1"/>
    <property type="molecule type" value="Genomic_DNA"/>
</dbReference>
<dbReference type="GO" id="GO:0005524">
    <property type="term" value="F:ATP binding"/>
    <property type="evidence" value="ECO:0007669"/>
    <property type="project" value="UniProtKB-KW"/>
</dbReference>
<dbReference type="GO" id="GO:0002189">
    <property type="term" value="C:ribose phosphate diphosphokinase complex"/>
    <property type="evidence" value="ECO:0007669"/>
    <property type="project" value="TreeGrafter"/>
</dbReference>
<dbReference type="InterPro" id="IPR037515">
    <property type="entry name" value="Rib-P_diPkinase_bac"/>
</dbReference>
<dbReference type="GeneID" id="83057536"/>
<dbReference type="UniPathway" id="UPA00087">
    <property type="reaction ID" value="UER00172"/>
</dbReference>
<dbReference type="GO" id="GO:0006015">
    <property type="term" value="P:5-phosphoribose 1-diphosphate biosynthetic process"/>
    <property type="evidence" value="ECO:0007669"/>
    <property type="project" value="UniProtKB-UniRule"/>
</dbReference>
<comment type="cofactor">
    <cofactor evidence="12">
        <name>Mg(2+)</name>
        <dbReference type="ChEBI" id="CHEBI:18420"/>
    </cofactor>
    <text evidence="12">Binds 2 Mg(2+) ions per subunit.</text>
</comment>
<dbReference type="FunFam" id="3.40.50.2020:FF:000001">
    <property type="entry name" value="Ribose-phosphate pyrophosphokinase"/>
    <property type="match status" value="1"/>
</dbReference>
<dbReference type="Pfam" id="PF13793">
    <property type="entry name" value="Pribosyltran_N"/>
    <property type="match status" value="1"/>
</dbReference>
<evidence type="ECO:0000256" key="5">
    <source>
        <dbReference type="ARBA" id="ARBA00022741"/>
    </source>
</evidence>
<evidence type="ECO:0000256" key="10">
    <source>
        <dbReference type="ARBA" id="ARBA00054914"/>
    </source>
</evidence>
<evidence type="ECO:0000256" key="1">
    <source>
        <dbReference type="ARBA" id="ARBA00004996"/>
    </source>
</evidence>
<dbReference type="NCBIfam" id="TIGR01251">
    <property type="entry name" value="ribP_PPkin"/>
    <property type="match status" value="1"/>
</dbReference>
<dbReference type="InterPro" id="IPR005946">
    <property type="entry name" value="Rib-P_diPkinase"/>
</dbReference>
<feature type="binding site" evidence="12">
    <location>
        <position position="230"/>
    </location>
    <ligand>
        <name>D-ribose 5-phosphate</name>
        <dbReference type="ChEBI" id="CHEBI:78346"/>
    </ligand>
</feature>
<keyword evidence="7 12" id="KW-0067">ATP-binding</keyword>
<organism evidence="13 14">
    <name type="scientific">Cloacibacillus porcorum</name>
    <dbReference type="NCBI Taxonomy" id="1197717"/>
    <lineage>
        <taxon>Bacteria</taxon>
        <taxon>Thermotogati</taxon>
        <taxon>Synergistota</taxon>
        <taxon>Synergistia</taxon>
        <taxon>Synergistales</taxon>
        <taxon>Synergistaceae</taxon>
        <taxon>Cloacibacillus</taxon>
    </lineage>
</organism>
<dbReference type="InterPro" id="IPR000836">
    <property type="entry name" value="PRTase_dom"/>
</dbReference>
<dbReference type="Proteomes" id="UP000093044">
    <property type="component" value="Chromosome"/>
</dbReference>
<feature type="binding site" evidence="12">
    <location>
        <begin position="41"/>
        <end position="43"/>
    </location>
    <ligand>
        <name>ATP</name>
        <dbReference type="ChEBI" id="CHEBI:30616"/>
    </ligand>
</feature>
<dbReference type="PANTHER" id="PTHR10210">
    <property type="entry name" value="RIBOSE-PHOSPHATE DIPHOSPHOKINASE FAMILY MEMBER"/>
    <property type="match status" value="1"/>
</dbReference>
<dbReference type="GO" id="GO:0006164">
    <property type="term" value="P:purine nucleotide biosynthetic process"/>
    <property type="evidence" value="ECO:0007669"/>
    <property type="project" value="TreeGrafter"/>
</dbReference>